<dbReference type="EMBL" id="QEAM01000052">
    <property type="protein sequence ID" value="TPX48443.1"/>
    <property type="molecule type" value="Genomic_DNA"/>
</dbReference>
<accession>A0A507DA58</accession>
<sequence>MESLLRRRALVLALILGLVCESPYALPVGEPFNKPSALHGVSRQSTISFDPLLWIEKTVDLNDTPTLAVLEKWCRDGVIMLRGLRTALHKAVQINDTAAVKELDARLHGLLTELAVGTPLNIIPARVTATGEKMKECYRALLKEKRETYRFIRQWKLEPILAELFTDSTRSFKPSDELTEWFSEGANIFKKLMVRLRKAARAEDLLLVHILALCTDKLARQTYKSLTALSKSKRIPSDSQAYTKLANTLWNTRRLLIELYMENLLEHICRTSHQQVPSWFHKRFNQKRVWLHSMQPKRKSRKSKSTVSAPNVSVGSRSSRKGNAVEKILAPVTPRKQRWITTDFAPKVSAKSKGAVRHDDETTALSEAPGFDMFIRSKMQLTSAKVAEQIKQGLAALGLIHLGPVEGRCSTSTQKSDKSTDPTGEMGRHTVLPRSGAQEIQEDGPLHYSADSSTSRVVQDIPESTSRHHDQSLGSTHGYAVAPSSSGHLPGSSSIGERAGASPLSQIDRSKPESL</sequence>
<feature type="compositionally biased region" description="Low complexity" evidence="1">
    <location>
        <begin position="483"/>
        <end position="494"/>
    </location>
</feature>
<evidence type="ECO:0000256" key="1">
    <source>
        <dbReference type="SAM" id="MobiDB-lite"/>
    </source>
</evidence>
<evidence type="ECO:0000256" key="2">
    <source>
        <dbReference type="SAM" id="SignalP"/>
    </source>
</evidence>
<reference evidence="3 4" key="1">
    <citation type="journal article" date="2019" name="Sci. Rep.">
        <title>Comparative genomics of chytrid fungi reveal insights into the obligate biotrophic and pathogenic lifestyle of Synchytrium endobioticum.</title>
        <authorList>
            <person name="van de Vossenberg B.T.L.H."/>
            <person name="Warris S."/>
            <person name="Nguyen H.D.T."/>
            <person name="van Gent-Pelzer M.P.E."/>
            <person name="Joly D.L."/>
            <person name="van de Geest H.C."/>
            <person name="Bonants P.J.M."/>
            <person name="Smith D.S."/>
            <person name="Levesque C.A."/>
            <person name="van der Lee T.A.J."/>
        </authorList>
    </citation>
    <scope>NUCLEOTIDE SEQUENCE [LARGE SCALE GENOMIC DNA]</scope>
    <source>
        <strain evidence="3 4">LEV6574</strain>
    </source>
</reference>
<dbReference type="Proteomes" id="UP000320475">
    <property type="component" value="Unassembled WGS sequence"/>
</dbReference>
<keyword evidence="2" id="KW-0732">Signal</keyword>
<evidence type="ECO:0000313" key="3">
    <source>
        <dbReference type="EMBL" id="TPX48443.1"/>
    </source>
</evidence>
<feature type="chain" id="PRO_5021328343" evidence="2">
    <location>
        <begin position="26"/>
        <end position="515"/>
    </location>
</feature>
<feature type="signal peptide" evidence="2">
    <location>
        <begin position="1"/>
        <end position="25"/>
    </location>
</feature>
<protein>
    <submittedName>
        <fullName evidence="3">Uncharacterized protein</fullName>
    </submittedName>
</protein>
<dbReference type="VEuPathDB" id="FungiDB:SeMB42_g05047"/>
<feature type="region of interest" description="Disordered" evidence="1">
    <location>
        <begin position="406"/>
        <end position="515"/>
    </location>
</feature>
<feature type="compositionally biased region" description="Basic residues" evidence="1">
    <location>
        <begin position="293"/>
        <end position="304"/>
    </location>
</feature>
<comment type="caution">
    <text evidence="3">The sequence shown here is derived from an EMBL/GenBank/DDBJ whole genome shotgun (WGS) entry which is preliminary data.</text>
</comment>
<name>A0A507DA58_9FUNG</name>
<proteinExistence type="predicted"/>
<dbReference type="AlphaFoldDB" id="A0A507DA58"/>
<feature type="region of interest" description="Disordered" evidence="1">
    <location>
        <begin position="293"/>
        <end position="322"/>
    </location>
</feature>
<organism evidence="3 4">
    <name type="scientific">Synchytrium endobioticum</name>
    <dbReference type="NCBI Taxonomy" id="286115"/>
    <lineage>
        <taxon>Eukaryota</taxon>
        <taxon>Fungi</taxon>
        <taxon>Fungi incertae sedis</taxon>
        <taxon>Chytridiomycota</taxon>
        <taxon>Chytridiomycota incertae sedis</taxon>
        <taxon>Chytridiomycetes</taxon>
        <taxon>Synchytriales</taxon>
        <taxon>Synchytriaceae</taxon>
        <taxon>Synchytrium</taxon>
    </lineage>
</organism>
<gene>
    <name evidence="3" type="ORF">SeLEV6574_g02035</name>
</gene>
<evidence type="ECO:0000313" key="4">
    <source>
        <dbReference type="Proteomes" id="UP000320475"/>
    </source>
</evidence>
<feature type="compositionally biased region" description="Polar residues" evidence="1">
    <location>
        <begin position="306"/>
        <end position="317"/>
    </location>
</feature>